<keyword evidence="5 7" id="KW-1133">Transmembrane helix</keyword>
<dbReference type="InterPro" id="IPR004240">
    <property type="entry name" value="EMP70"/>
</dbReference>
<evidence type="ECO:0000256" key="2">
    <source>
        <dbReference type="ARBA" id="ARBA00005227"/>
    </source>
</evidence>
<dbReference type="OrthoDB" id="1666796at2759"/>
<feature type="signal peptide" evidence="7">
    <location>
        <begin position="1"/>
        <end position="21"/>
    </location>
</feature>
<dbReference type="Pfam" id="PF02990">
    <property type="entry name" value="EMP70"/>
    <property type="match status" value="1"/>
</dbReference>
<sequence length="630" mass="70360">MFSKVKSGSLLLLAASSMVSGFYLPGMAPHDFADGDDVPLYVNSLTPMSNSQVKSVISYDYYFDRLHFCQPKEGLQNQAESLGSILFGDRIFTSPFELKMGQESTCNVLCVTDKIPAEDAQFLNELITDAYGINGMVDGLPLAYQVKDEHTDETFNRIGFELGTMADEKPALNNHYVFDVRYHKRPNNKNRVVGVLVYPASKDRVLPKDGTAPTCGEKDVTFHLKEDGNDRVVYTYDVIWTASDTPWATRWDSYLHILDPSIHWFSLVNSIVIVLFLAGMVAMILLRALHKDISRYNAMEAQEDVQEDYGWKLVHADVFRPPTRPMLLSVLVGSGSQLIAMTGLTLGVYQVFAVLGFLSPSNRGSLGTMMVIFFMIFSCISGFTSARLYKMNGGEAWKMNILLSATLFPGTIMGGLTGLNFFLIGSDSSGAVPFGTMVAVLALWAVISVPLNVGGSYLGFRKPRIEHPVRTNQIPRQIPDQPLYLQSIPSILMGGILPFCAIFIELYFVMNSIWFHRIYYGIGFLFLVFAVLLLTCAQVTVLMCYFHLCNEDYHWSWRAFLTSAACGLYVYLYSILYYFTKLEINTLTSTILYLGYSAIISMLLALLTGAIGYLACLAFLRKIFASIKVD</sequence>
<keyword evidence="6 7" id="KW-0472">Membrane</keyword>
<feature type="transmembrane region" description="Helical" evidence="7">
    <location>
        <begin position="560"/>
        <end position="579"/>
    </location>
</feature>
<feature type="transmembrane region" description="Helical" evidence="7">
    <location>
        <begin position="491"/>
        <end position="510"/>
    </location>
</feature>
<organism evidence="8">
    <name type="scientific">Absidia glauca</name>
    <name type="common">Pin mould</name>
    <dbReference type="NCBI Taxonomy" id="4829"/>
    <lineage>
        <taxon>Eukaryota</taxon>
        <taxon>Fungi</taxon>
        <taxon>Fungi incertae sedis</taxon>
        <taxon>Mucoromycota</taxon>
        <taxon>Mucoromycotina</taxon>
        <taxon>Mucoromycetes</taxon>
        <taxon>Mucorales</taxon>
        <taxon>Cunninghamellaceae</taxon>
        <taxon>Absidia</taxon>
    </lineage>
</organism>
<evidence type="ECO:0000313" key="9">
    <source>
        <dbReference type="Proteomes" id="UP000078561"/>
    </source>
</evidence>
<evidence type="ECO:0000256" key="7">
    <source>
        <dbReference type="RuleBase" id="RU363079"/>
    </source>
</evidence>
<dbReference type="STRING" id="4829.A0A168QGQ1"/>
<dbReference type="GO" id="GO:0005737">
    <property type="term" value="C:cytoplasm"/>
    <property type="evidence" value="ECO:0007669"/>
    <property type="project" value="UniProtKB-ARBA"/>
</dbReference>
<dbReference type="GO" id="GO:0072657">
    <property type="term" value="P:protein localization to membrane"/>
    <property type="evidence" value="ECO:0007669"/>
    <property type="project" value="TreeGrafter"/>
</dbReference>
<evidence type="ECO:0000256" key="5">
    <source>
        <dbReference type="ARBA" id="ARBA00022989"/>
    </source>
</evidence>
<keyword evidence="4 7" id="KW-0732">Signal</keyword>
<evidence type="ECO:0000256" key="4">
    <source>
        <dbReference type="ARBA" id="ARBA00022729"/>
    </source>
</evidence>
<dbReference type="FunCoup" id="A0A168QGQ1">
    <property type="interactions" value="590"/>
</dbReference>
<keyword evidence="9" id="KW-1185">Reference proteome</keyword>
<feature type="transmembrane region" description="Helical" evidence="7">
    <location>
        <begin position="591"/>
        <end position="620"/>
    </location>
</feature>
<dbReference type="PANTHER" id="PTHR10766">
    <property type="entry name" value="TRANSMEMBRANE 9 SUPERFAMILY PROTEIN"/>
    <property type="match status" value="1"/>
</dbReference>
<evidence type="ECO:0000256" key="6">
    <source>
        <dbReference type="ARBA" id="ARBA00023136"/>
    </source>
</evidence>
<dbReference type="PANTHER" id="PTHR10766:SF111">
    <property type="entry name" value="TRANSMEMBRANE 9 SUPERFAMILY MEMBER 2"/>
    <property type="match status" value="1"/>
</dbReference>
<gene>
    <name evidence="8" type="primary">ABSGL_10526.1 scaffold 12026</name>
</gene>
<dbReference type="EMBL" id="LT554414">
    <property type="protein sequence ID" value="SAM04660.1"/>
    <property type="molecule type" value="Genomic_DNA"/>
</dbReference>
<feature type="transmembrane region" description="Helical" evidence="7">
    <location>
        <begin position="401"/>
        <end position="424"/>
    </location>
</feature>
<dbReference type="AlphaFoldDB" id="A0A168QGQ1"/>
<comment type="similarity">
    <text evidence="2 7">Belongs to the nonaspanin (TM9SF) (TC 9.A.2) family.</text>
</comment>
<keyword evidence="3 7" id="KW-0812">Transmembrane</keyword>
<dbReference type="GO" id="GO:0007034">
    <property type="term" value="P:vacuolar transport"/>
    <property type="evidence" value="ECO:0007669"/>
    <property type="project" value="TreeGrafter"/>
</dbReference>
<comment type="subcellular location">
    <subcellularLocation>
        <location evidence="1">Membrane</location>
        <topology evidence="1">Multi-pass membrane protein</topology>
    </subcellularLocation>
</comment>
<evidence type="ECO:0000313" key="8">
    <source>
        <dbReference type="EMBL" id="SAM04660.1"/>
    </source>
</evidence>
<feature type="transmembrane region" description="Helical" evidence="7">
    <location>
        <begin position="436"/>
        <end position="460"/>
    </location>
</feature>
<feature type="transmembrane region" description="Helical" evidence="7">
    <location>
        <begin position="264"/>
        <end position="286"/>
    </location>
</feature>
<feature type="chain" id="PRO_5007749492" description="Transmembrane 9 superfamily member" evidence="7">
    <location>
        <begin position="22"/>
        <end position="630"/>
    </location>
</feature>
<dbReference type="GO" id="GO:0016020">
    <property type="term" value="C:membrane"/>
    <property type="evidence" value="ECO:0007669"/>
    <property type="project" value="UniProtKB-SubCell"/>
</dbReference>
<evidence type="ECO:0000256" key="3">
    <source>
        <dbReference type="ARBA" id="ARBA00022692"/>
    </source>
</evidence>
<feature type="transmembrane region" description="Helical" evidence="7">
    <location>
        <begin position="369"/>
        <end position="389"/>
    </location>
</feature>
<evidence type="ECO:0000256" key="1">
    <source>
        <dbReference type="ARBA" id="ARBA00004141"/>
    </source>
</evidence>
<reference evidence="8" key="1">
    <citation type="submission" date="2016-04" db="EMBL/GenBank/DDBJ databases">
        <authorList>
            <person name="Evans L.H."/>
            <person name="Alamgir A."/>
            <person name="Owens N."/>
            <person name="Weber N.D."/>
            <person name="Virtaneva K."/>
            <person name="Barbian K."/>
            <person name="Babar A."/>
            <person name="Rosenke K."/>
        </authorList>
    </citation>
    <scope>NUCLEOTIDE SEQUENCE [LARGE SCALE GENOMIC DNA]</scope>
    <source>
        <strain evidence="8">CBS 101.48</strain>
    </source>
</reference>
<dbReference type="InParanoid" id="A0A168QGQ1"/>
<feature type="transmembrane region" description="Helical" evidence="7">
    <location>
        <begin position="327"/>
        <end position="349"/>
    </location>
</feature>
<dbReference type="OMA" id="TILITYH"/>
<dbReference type="Proteomes" id="UP000078561">
    <property type="component" value="Unassembled WGS sequence"/>
</dbReference>
<feature type="transmembrane region" description="Helical" evidence="7">
    <location>
        <begin position="522"/>
        <end position="548"/>
    </location>
</feature>
<name>A0A168QGQ1_ABSGL</name>
<accession>A0A168QGQ1</accession>
<protein>
    <recommendedName>
        <fullName evidence="7">Transmembrane 9 superfamily member</fullName>
    </recommendedName>
</protein>
<proteinExistence type="inferred from homology"/>